<evidence type="ECO:0000313" key="4">
    <source>
        <dbReference type="EMBL" id="CCK33019.1"/>
    </source>
</evidence>
<keyword evidence="2" id="KW-1133">Transmembrane helix</keyword>
<organism evidence="4">
    <name type="scientific">Suberites domuncula</name>
    <name type="common">Sponge</name>
    <dbReference type="NCBI Taxonomy" id="55567"/>
    <lineage>
        <taxon>Eukaryota</taxon>
        <taxon>Metazoa</taxon>
        <taxon>Porifera</taxon>
        <taxon>Demospongiae</taxon>
        <taxon>Heteroscleromorpha</taxon>
        <taxon>Suberitida</taxon>
        <taxon>Suberitidae</taxon>
        <taxon>Suberites</taxon>
    </lineage>
</organism>
<dbReference type="Gene3D" id="6.10.250.2090">
    <property type="match status" value="1"/>
</dbReference>
<dbReference type="FunFam" id="3.30.479.30:FF:000004">
    <property type="entry name" value="Putative membrane protease family, stomatin"/>
    <property type="match status" value="1"/>
</dbReference>
<dbReference type="SUPFAM" id="SSF117892">
    <property type="entry name" value="Band 7/SPFH domain"/>
    <property type="match status" value="1"/>
</dbReference>
<dbReference type="GO" id="GO:0009898">
    <property type="term" value="C:cytoplasmic side of plasma membrane"/>
    <property type="evidence" value="ECO:0007669"/>
    <property type="project" value="UniProtKB-ARBA"/>
</dbReference>
<dbReference type="Gene3D" id="3.30.479.30">
    <property type="entry name" value="Band 7 domain"/>
    <property type="match status" value="1"/>
</dbReference>
<keyword evidence="2" id="KW-0812">Transmembrane</keyword>
<evidence type="ECO:0000256" key="1">
    <source>
        <dbReference type="ARBA" id="ARBA00008164"/>
    </source>
</evidence>
<protein>
    <submittedName>
        <fullName evidence="4">Mechanosensory family member</fullName>
    </submittedName>
</protein>
<dbReference type="InterPro" id="IPR001972">
    <property type="entry name" value="Stomatin_HflK_fam"/>
</dbReference>
<proteinExistence type="evidence at transcript level"/>
<feature type="transmembrane region" description="Helical" evidence="2">
    <location>
        <begin position="46"/>
        <end position="71"/>
    </location>
</feature>
<dbReference type="PANTHER" id="PTHR10264:SF19">
    <property type="entry name" value="AT06885P-RELATED"/>
    <property type="match status" value="1"/>
</dbReference>
<accession>U3UBT1</accession>
<sequence>MSIESSELAVMSGKPENQPMLAGASEPVVDYEVVPPSGFGTTLCKWTLIIFSGMLLFITFPFCLFFILKVIPQYERAVIFRLGRIKGGREQGPGLFFIIPCIDNVTRVDTRLKTFDVPPQRILSKDSVTVNVDAIVNFRIVDPVMSVVKITNADWATRLLAQTTLRNILGSHKLSELLECRESIQQQLRQQLDEGTDPWGVKVETVAIKDVRIPQELQRSMAAEAEANREAKAKVIAAVGEVNAARALKEAAESIASSPTAMQLRYLQTLNIIAAERGSTIIFPIPIDMMGPMGQMMQQAQQGFPPVHTVAEAVRTEI</sequence>
<dbReference type="Pfam" id="PF01145">
    <property type="entry name" value="Band_7"/>
    <property type="match status" value="1"/>
</dbReference>
<evidence type="ECO:0000259" key="3">
    <source>
        <dbReference type="SMART" id="SM00244"/>
    </source>
</evidence>
<evidence type="ECO:0000256" key="2">
    <source>
        <dbReference type="SAM" id="Phobius"/>
    </source>
</evidence>
<feature type="domain" description="Band 7" evidence="3">
    <location>
        <begin position="66"/>
        <end position="225"/>
    </location>
</feature>
<dbReference type="AlphaFoldDB" id="U3UBT1"/>
<keyword evidence="2" id="KW-0472">Membrane</keyword>
<dbReference type="PANTHER" id="PTHR10264">
    <property type="entry name" value="BAND 7 PROTEIN-RELATED"/>
    <property type="match status" value="1"/>
</dbReference>
<dbReference type="PRINTS" id="PR00721">
    <property type="entry name" value="STOMATIN"/>
</dbReference>
<name>U3UBT1_SUBDO</name>
<gene>
    <name evidence="4" type="primary">mec-2</name>
</gene>
<dbReference type="SMART" id="SM00244">
    <property type="entry name" value="PHB"/>
    <property type="match status" value="1"/>
</dbReference>
<reference evidence="4" key="2">
    <citation type="submission" date="2013-09" db="EMBL/GenBank/DDBJ databases">
        <authorList>
            <person name="Mueller W.E.G."/>
        </authorList>
    </citation>
    <scope>NUCLEOTIDE SEQUENCE</scope>
    <source>
        <tissue evidence="4">Whole organism</tissue>
    </source>
</reference>
<comment type="similarity">
    <text evidence="1">Belongs to the band 7/mec-2 family.</text>
</comment>
<reference evidence="4" key="1">
    <citation type="submission" date="2012-07" db="EMBL/GenBank/DDBJ databases">
        <authorList>
            <person name="Mueller W."/>
        </authorList>
    </citation>
    <scope>NUCLEOTIDE SEQUENCE</scope>
    <source>
        <tissue evidence="4">Whole organism</tissue>
    </source>
</reference>
<dbReference type="EMBL" id="HE971727">
    <property type="protein sequence ID" value="CCK33019.1"/>
    <property type="molecule type" value="mRNA"/>
</dbReference>
<dbReference type="InterPro" id="IPR036013">
    <property type="entry name" value="Band_7/SPFH_dom_sf"/>
</dbReference>
<dbReference type="InterPro" id="IPR043202">
    <property type="entry name" value="Band-7_stomatin-like"/>
</dbReference>
<dbReference type="InterPro" id="IPR001107">
    <property type="entry name" value="Band_7"/>
</dbReference>